<organism evidence="2 3">
    <name type="scientific">Cichlidogyrus casuarinus</name>
    <dbReference type="NCBI Taxonomy" id="1844966"/>
    <lineage>
        <taxon>Eukaryota</taxon>
        <taxon>Metazoa</taxon>
        <taxon>Spiralia</taxon>
        <taxon>Lophotrochozoa</taxon>
        <taxon>Platyhelminthes</taxon>
        <taxon>Monogenea</taxon>
        <taxon>Monopisthocotylea</taxon>
        <taxon>Dactylogyridea</taxon>
        <taxon>Ancyrocephalidae</taxon>
        <taxon>Cichlidogyrus</taxon>
    </lineage>
</organism>
<dbReference type="EMBL" id="JBJKFK010002404">
    <property type="protein sequence ID" value="KAL3311159.1"/>
    <property type="molecule type" value="Genomic_DNA"/>
</dbReference>
<evidence type="ECO:0000313" key="2">
    <source>
        <dbReference type="EMBL" id="KAL3311159.1"/>
    </source>
</evidence>
<dbReference type="Proteomes" id="UP001626550">
    <property type="component" value="Unassembled WGS sequence"/>
</dbReference>
<comment type="caution">
    <text evidence="2">The sequence shown here is derived from an EMBL/GenBank/DDBJ whole genome shotgun (WGS) entry which is preliminary data.</text>
</comment>
<accession>A0ABD2PUL1</accession>
<reference evidence="2 3" key="1">
    <citation type="submission" date="2024-11" db="EMBL/GenBank/DDBJ databases">
        <title>Adaptive evolution of stress response genes in parasites aligns with host niche diversity.</title>
        <authorList>
            <person name="Hahn C."/>
            <person name="Resl P."/>
        </authorList>
    </citation>
    <scope>NUCLEOTIDE SEQUENCE [LARGE SCALE GENOMIC DNA]</scope>
    <source>
        <strain evidence="2">EGGRZ-B1_66</strain>
        <tissue evidence="2">Body</tissue>
    </source>
</reference>
<gene>
    <name evidence="2" type="ORF">Ciccas_010262</name>
</gene>
<proteinExistence type="predicted"/>
<sequence>MMNATGNEVTDFARGPRARTSAQWQSFANQLFHDFGLDWELSWGFTVRYVINPLAFGWLYLRWPAVWGFYTHNVRLDISLESTSGGAYAGWWSATPYAYIPYGICILNALSQVGMRDVAWEVKLRVWRLHNAVHCGPAATERVVLPHGSYLVGLLSQLSLDVGIFLTRETPAPIISGVSGFGALFTNLFDRPPATRSLPGTAKGKSGDEEVGSKTDRAPSAQPKHKSSAFKKAKRLLDYELNETPEDVDEEDDDDDNSEPSVKEYELHTLIAEHPAAVPDGREDQKGRLDPTHYSDQASRSRCEDGPSDPEGDGGIRDFYECSDGRQPVQSKNRMYSYGGKCAGKTRDIRSADSKRGAQLACTVRPTKQGQVCSLEPAGPQGRRPQIMLNGITEEHFDQLTGLLAEAQQTPERYTSAMQLIGAHYEVTPDEYHERLI</sequence>
<feature type="compositionally biased region" description="Basic and acidic residues" evidence="1">
    <location>
        <begin position="280"/>
        <end position="305"/>
    </location>
</feature>
<name>A0ABD2PUL1_9PLAT</name>
<dbReference type="AlphaFoldDB" id="A0ABD2PUL1"/>
<feature type="compositionally biased region" description="Acidic residues" evidence="1">
    <location>
        <begin position="240"/>
        <end position="258"/>
    </location>
</feature>
<evidence type="ECO:0000256" key="1">
    <source>
        <dbReference type="SAM" id="MobiDB-lite"/>
    </source>
</evidence>
<feature type="compositionally biased region" description="Basic and acidic residues" evidence="1">
    <location>
        <begin position="314"/>
        <end position="324"/>
    </location>
</feature>
<protein>
    <submittedName>
        <fullName evidence="2">Uncharacterized protein</fullName>
    </submittedName>
</protein>
<evidence type="ECO:0000313" key="3">
    <source>
        <dbReference type="Proteomes" id="UP001626550"/>
    </source>
</evidence>
<feature type="compositionally biased region" description="Basic residues" evidence="1">
    <location>
        <begin position="223"/>
        <end position="234"/>
    </location>
</feature>
<feature type="compositionally biased region" description="Basic and acidic residues" evidence="1">
    <location>
        <begin position="205"/>
        <end position="217"/>
    </location>
</feature>
<keyword evidence="3" id="KW-1185">Reference proteome</keyword>
<feature type="region of interest" description="Disordered" evidence="1">
    <location>
        <begin position="195"/>
        <end position="328"/>
    </location>
</feature>